<feature type="compositionally biased region" description="Basic and acidic residues" evidence="1">
    <location>
        <begin position="144"/>
        <end position="154"/>
    </location>
</feature>
<accession>A0A162PWE9</accession>
<feature type="region of interest" description="Disordered" evidence="1">
    <location>
        <begin position="362"/>
        <end position="398"/>
    </location>
</feature>
<dbReference type="SUPFAM" id="SSF47095">
    <property type="entry name" value="HMG-box"/>
    <property type="match status" value="1"/>
</dbReference>
<dbReference type="InterPro" id="IPR036910">
    <property type="entry name" value="HMG_box_dom_sf"/>
</dbReference>
<dbReference type="Gene3D" id="1.10.30.10">
    <property type="entry name" value="High mobility group box domain"/>
    <property type="match status" value="1"/>
</dbReference>
<feature type="compositionally biased region" description="Basic and acidic residues" evidence="1">
    <location>
        <begin position="238"/>
        <end position="257"/>
    </location>
</feature>
<keyword evidence="4" id="KW-1185">Reference proteome</keyword>
<name>A0A162PWE9_COLIC</name>
<dbReference type="InterPro" id="IPR006640">
    <property type="entry name" value="SprT-like_domain"/>
</dbReference>
<dbReference type="PANTHER" id="PTHR23099:SF0">
    <property type="entry name" value="GERM CELL NUCLEAR ACIDIC PROTEIN"/>
    <property type="match status" value="1"/>
</dbReference>
<evidence type="ECO:0000313" key="4">
    <source>
        <dbReference type="Proteomes" id="UP000076584"/>
    </source>
</evidence>
<dbReference type="STRING" id="1573173.A0A162PWE9"/>
<evidence type="ECO:0000259" key="2">
    <source>
        <dbReference type="SMART" id="SM00731"/>
    </source>
</evidence>
<dbReference type="GO" id="GO:0006950">
    <property type="term" value="P:response to stress"/>
    <property type="evidence" value="ECO:0007669"/>
    <property type="project" value="UniProtKB-ARBA"/>
</dbReference>
<evidence type="ECO:0000256" key="1">
    <source>
        <dbReference type="SAM" id="MobiDB-lite"/>
    </source>
</evidence>
<comment type="caution">
    <text evidence="3">The sequence shown here is derived from an EMBL/GenBank/DDBJ whole genome shotgun (WGS) entry which is preliminary data.</text>
</comment>
<feature type="compositionally biased region" description="Polar residues" evidence="1">
    <location>
        <begin position="643"/>
        <end position="654"/>
    </location>
</feature>
<evidence type="ECO:0000313" key="3">
    <source>
        <dbReference type="EMBL" id="KZL87674.1"/>
    </source>
</evidence>
<sequence length="664" mass="73996">MSKTCNSIRTETVLAMPGYVDFASSSEDEFPDLDVVFQRSKQIRRPAKAPVQDTTSRDDDDASPSRQLEEEAIRWNASARKDFGARKSGASGAVPSTVVRRRKLGAKTDNPLLKPFGASGKKNEGQNLFDIPTKARKVPSVSVRELRARSRDTTPTDVPPQEAEDESGDSANEQTEITEADISEFFGDSQSDFEEDDTPILFGREEPTRKPRRPVPSRSQQKTDPTLKGPPSVTRLTPDSDRPKPDQSMDSKSRHQSSDGGQGTEKTFSRDVTGSKSAVVDLTSDMTEALRRLDISIGKESQKHNTGAKDGVPPTSPPLTPPRPSIKSLVSPKKLPGIPKTPHRPSMDLFWSQEFVDEWNEEHSPKKLILPPAQKSPAKSPAKSRTGRTESAKQKETKKAFEQIKHELAQNFLRELDDAITQGKLQALAESTGGIKINWSAKLNTTAGRANWRREKVRSKLPDGTEKSVKDRHHASIELAEKVIDDEHRLLNVVAHEFCHLANFMVSGITGNPHGKEFKAWAAKCSQRFGDRGIEVTTKHTYQIDYKYVWECTECGLEYKRHSKSINPERHRCGSCKALLKQTKPTPRATGKTSEYQQFFKEQMKIVKQEHPKSPQKEVMKIIGERWAKRGGSNRATPDSEDQSASISETSVSKIGSRLVDLTL</sequence>
<feature type="compositionally biased region" description="Polar residues" evidence="1">
    <location>
        <begin position="264"/>
        <end position="276"/>
    </location>
</feature>
<feature type="region of interest" description="Disordered" evidence="1">
    <location>
        <begin position="624"/>
        <end position="664"/>
    </location>
</feature>
<dbReference type="InterPro" id="IPR035240">
    <property type="entry name" value="SprT_Zn_ribbon"/>
</dbReference>
<dbReference type="Pfam" id="PF10263">
    <property type="entry name" value="SprT-like"/>
    <property type="match status" value="1"/>
</dbReference>
<gene>
    <name evidence="3" type="ORF">CI238_07457</name>
</gene>
<reference evidence="3 4" key="1">
    <citation type="submission" date="2015-06" db="EMBL/GenBank/DDBJ databases">
        <title>Survival trade-offs in plant roots during colonization by closely related pathogenic and mutualistic fungi.</title>
        <authorList>
            <person name="Hacquard S."/>
            <person name="Kracher B."/>
            <person name="Hiruma K."/>
            <person name="Weinman A."/>
            <person name="Muench P."/>
            <person name="Garrido Oter R."/>
            <person name="Ver Loren van Themaat E."/>
            <person name="Dallerey J.-F."/>
            <person name="Damm U."/>
            <person name="Henrissat B."/>
            <person name="Lespinet O."/>
            <person name="Thon M."/>
            <person name="Kemen E."/>
            <person name="McHardy A.C."/>
            <person name="Schulze-Lefert P."/>
            <person name="O'Connell R.J."/>
        </authorList>
    </citation>
    <scope>NUCLEOTIDE SEQUENCE [LARGE SCALE GENOMIC DNA]</scope>
    <source>
        <strain evidence="3 4">MAFF 238704</strain>
    </source>
</reference>
<feature type="compositionally biased region" description="Pro residues" evidence="1">
    <location>
        <begin position="314"/>
        <end position="324"/>
    </location>
</feature>
<dbReference type="AlphaFoldDB" id="A0A162PWE9"/>
<organism evidence="3 4">
    <name type="scientific">Colletotrichum incanum</name>
    <name type="common">Soybean anthracnose fungus</name>
    <dbReference type="NCBI Taxonomy" id="1573173"/>
    <lineage>
        <taxon>Eukaryota</taxon>
        <taxon>Fungi</taxon>
        <taxon>Dikarya</taxon>
        <taxon>Ascomycota</taxon>
        <taxon>Pezizomycotina</taxon>
        <taxon>Sordariomycetes</taxon>
        <taxon>Hypocreomycetidae</taxon>
        <taxon>Glomerellales</taxon>
        <taxon>Glomerellaceae</taxon>
        <taxon>Colletotrichum</taxon>
        <taxon>Colletotrichum spaethianum species complex</taxon>
    </lineage>
</organism>
<feature type="compositionally biased region" description="Low complexity" evidence="1">
    <location>
        <begin position="371"/>
        <end position="384"/>
    </location>
</feature>
<dbReference type="EMBL" id="LFIW01000209">
    <property type="protein sequence ID" value="KZL87674.1"/>
    <property type="molecule type" value="Genomic_DNA"/>
</dbReference>
<protein>
    <submittedName>
        <fullName evidence="3">Sprt family metallopeptidase</fullName>
    </submittedName>
</protein>
<feature type="region of interest" description="Disordered" evidence="1">
    <location>
        <begin position="39"/>
        <end position="346"/>
    </location>
</feature>
<dbReference type="CDD" id="cd00084">
    <property type="entry name" value="HMG-box_SF"/>
    <property type="match status" value="1"/>
</dbReference>
<feature type="domain" description="SprT-like" evidence="2">
    <location>
        <begin position="414"/>
        <end position="583"/>
    </location>
</feature>
<proteinExistence type="predicted"/>
<dbReference type="GO" id="GO:0005634">
    <property type="term" value="C:nucleus"/>
    <property type="evidence" value="ECO:0007669"/>
    <property type="project" value="TreeGrafter"/>
</dbReference>
<dbReference type="PANTHER" id="PTHR23099">
    <property type="entry name" value="TRANSCRIPTIONAL REGULATOR"/>
    <property type="match status" value="1"/>
</dbReference>
<dbReference type="Pfam" id="PF17283">
    <property type="entry name" value="Zn_ribbon_SprT"/>
    <property type="match status" value="1"/>
</dbReference>
<dbReference type="Proteomes" id="UP000076584">
    <property type="component" value="Unassembled WGS sequence"/>
</dbReference>
<feature type="compositionally biased region" description="Basic and acidic residues" evidence="1">
    <location>
        <begin position="387"/>
        <end position="398"/>
    </location>
</feature>
<dbReference type="SMART" id="SM00731">
    <property type="entry name" value="SprT"/>
    <property type="match status" value="1"/>
</dbReference>
<feature type="compositionally biased region" description="Basic and acidic residues" evidence="1">
    <location>
        <begin position="67"/>
        <end position="85"/>
    </location>
</feature>